<dbReference type="FunFam" id="3.20.20.140:FF:000017">
    <property type="entry name" value="Adenosine deaminase 2"/>
    <property type="match status" value="1"/>
</dbReference>
<dbReference type="InterPro" id="IPR032466">
    <property type="entry name" value="Metal_Hydrolase"/>
</dbReference>
<dbReference type="Gene3D" id="3.20.20.140">
    <property type="entry name" value="Metal-dependent hydrolases"/>
    <property type="match status" value="1"/>
</dbReference>
<comment type="subcellular location">
    <subcellularLocation>
        <location evidence="2">Secreted</location>
    </subcellularLocation>
</comment>
<dbReference type="GO" id="GO:0005576">
    <property type="term" value="C:extracellular region"/>
    <property type="evidence" value="ECO:0007669"/>
    <property type="project" value="UniProtKB-SubCell"/>
</dbReference>
<feature type="domain" description="Adenosine deaminase" evidence="11">
    <location>
        <begin position="238"/>
        <end position="527"/>
    </location>
</feature>
<dbReference type="GO" id="GO:0006154">
    <property type="term" value="P:adenosine catabolic process"/>
    <property type="evidence" value="ECO:0007669"/>
    <property type="project" value="TreeGrafter"/>
</dbReference>
<dbReference type="GO" id="GO:0004000">
    <property type="term" value="F:adenosine deaminase activity"/>
    <property type="evidence" value="ECO:0007669"/>
    <property type="project" value="TreeGrafter"/>
</dbReference>
<dbReference type="Pfam" id="PF00962">
    <property type="entry name" value="A_deaminase"/>
    <property type="match status" value="1"/>
</dbReference>
<dbReference type="GO" id="GO:0046872">
    <property type="term" value="F:metal ion binding"/>
    <property type="evidence" value="ECO:0007669"/>
    <property type="project" value="UniProtKB-KW"/>
</dbReference>
<evidence type="ECO:0000256" key="10">
    <source>
        <dbReference type="SAM" id="SignalP"/>
    </source>
</evidence>
<evidence type="ECO:0000256" key="5">
    <source>
        <dbReference type="ARBA" id="ARBA00022525"/>
    </source>
</evidence>
<comment type="cofactor">
    <cofactor evidence="1">
        <name>Zn(2+)</name>
        <dbReference type="ChEBI" id="CHEBI:29105"/>
    </cofactor>
</comment>
<keyword evidence="7 10" id="KW-0732">Signal</keyword>
<protein>
    <recommendedName>
        <fullName evidence="4">adenosine deaminase</fullName>
        <ecNumber evidence="4">3.5.4.4</ecNumber>
    </recommendedName>
</protein>
<feature type="chain" id="PRO_5040234103" description="adenosine deaminase" evidence="10">
    <location>
        <begin position="22"/>
        <end position="580"/>
    </location>
</feature>
<name>A0A9N9KJV5_9HELO</name>
<evidence type="ECO:0000256" key="1">
    <source>
        <dbReference type="ARBA" id="ARBA00001947"/>
    </source>
</evidence>
<feature type="signal peptide" evidence="10">
    <location>
        <begin position="1"/>
        <end position="21"/>
    </location>
</feature>
<dbReference type="GO" id="GO:0046103">
    <property type="term" value="P:inosine biosynthetic process"/>
    <property type="evidence" value="ECO:0007669"/>
    <property type="project" value="TreeGrafter"/>
</dbReference>
<comment type="catalytic activity">
    <reaction evidence="9">
        <text>adenosine + H2O + H(+) = inosine + NH4(+)</text>
        <dbReference type="Rhea" id="RHEA:24408"/>
        <dbReference type="ChEBI" id="CHEBI:15377"/>
        <dbReference type="ChEBI" id="CHEBI:15378"/>
        <dbReference type="ChEBI" id="CHEBI:16335"/>
        <dbReference type="ChEBI" id="CHEBI:17596"/>
        <dbReference type="ChEBI" id="CHEBI:28938"/>
        <dbReference type="EC" id="3.5.4.4"/>
    </reaction>
</comment>
<comment type="caution">
    <text evidence="12">The sequence shown here is derived from an EMBL/GenBank/DDBJ whole genome shotgun (WGS) entry which is preliminary data.</text>
</comment>
<evidence type="ECO:0000256" key="4">
    <source>
        <dbReference type="ARBA" id="ARBA00012784"/>
    </source>
</evidence>
<dbReference type="InterPro" id="IPR001365">
    <property type="entry name" value="A_deaminase_dom"/>
</dbReference>
<accession>A0A9N9KJV5</accession>
<gene>
    <name evidence="12" type="ORF">HYFRA_00002087</name>
</gene>
<evidence type="ECO:0000256" key="7">
    <source>
        <dbReference type="ARBA" id="ARBA00022729"/>
    </source>
</evidence>
<evidence type="ECO:0000313" key="13">
    <source>
        <dbReference type="Proteomes" id="UP000696280"/>
    </source>
</evidence>
<evidence type="ECO:0000313" key="12">
    <source>
        <dbReference type="EMBL" id="CAG8948959.1"/>
    </source>
</evidence>
<reference evidence="12" key="1">
    <citation type="submission" date="2021-07" db="EMBL/GenBank/DDBJ databases">
        <authorList>
            <person name="Durling M."/>
        </authorList>
    </citation>
    <scope>NUCLEOTIDE SEQUENCE</scope>
</reference>
<dbReference type="InterPro" id="IPR006330">
    <property type="entry name" value="Ado/ade_deaminase"/>
</dbReference>
<dbReference type="Proteomes" id="UP000696280">
    <property type="component" value="Unassembled WGS sequence"/>
</dbReference>
<keyword evidence="5" id="KW-0964">Secreted</keyword>
<dbReference type="SUPFAM" id="SSF51556">
    <property type="entry name" value="Metallo-dependent hydrolases"/>
    <property type="match status" value="1"/>
</dbReference>
<organism evidence="12 13">
    <name type="scientific">Hymenoscyphus fraxineus</name>
    <dbReference type="NCBI Taxonomy" id="746836"/>
    <lineage>
        <taxon>Eukaryota</taxon>
        <taxon>Fungi</taxon>
        <taxon>Dikarya</taxon>
        <taxon>Ascomycota</taxon>
        <taxon>Pezizomycotina</taxon>
        <taxon>Leotiomycetes</taxon>
        <taxon>Helotiales</taxon>
        <taxon>Helotiaceae</taxon>
        <taxon>Hymenoscyphus</taxon>
    </lineage>
</organism>
<dbReference type="EMBL" id="CAJVRL010000001">
    <property type="protein sequence ID" value="CAG8948959.1"/>
    <property type="molecule type" value="Genomic_DNA"/>
</dbReference>
<evidence type="ECO:0000256" key="3">
    <source>
        <dbReference type="ARBA" id="ARBA00006083"/>
    </source>
</evidence>
<keyword evidence="13" id="KW-1185">Reference proteome</keyword>
<proteinExistence type="inferred from homology"/>
<evidence type="ECO:0000256" key="2">
    <source>
        <dbReference type="ARBA" id="ARBA00004613"/>
    </source>
</evidence>
<keyword evidence="8" id="KW-0378">Hydrolase</keyword>
<dbReference type="PANTHER" id="PTHR11409:SF39">
    <property type="entry name" value="ADENOSINE DEAMINASE 2"/>
    <property type="match status" value="1"/>
</dbReference>
<evidence type="ECO:0000256" key="6">
    <source>
        <dbReference type="ARBA" id="ARBA00022723"/>
    </source>
</evidence>
<dbReference type="OrthoDB" id="7202371at2759"/>
<keyword evidence="6" id="KW-0479">Metal-binding</keyword>
<evidence type="ECO:0000256" key="8">
    <source>
        <dbReference type="ARBA" id="ARBA00022801"/>
    </source>
</evidence>
<dbReference type="AlphaFoldDB" id="A0A9N9KJV5"/>
<sequence length="580" mass="64116">MQSFSVILSIVGLGLLHVAIGALDPDGVPYPDDPSVLNQQAGIAILKNYEHKKRTDYFFRQNLSPTAKLADKIVAQIKKTEDITIWNRYANSDNPKFPGQNFASARSTIGTTDLFKVVKRLPKGSLLHAHLTAMLPYGIIFQTILNTPGMVISAATDLASEANKNNTSINFAHSNTTVTAAAASIWTTSYIPNTPVLVTEAADAFPGGRVAFLAFLKDKVTLGIDDAEQSELGVDAIWKKFQGIFGTVGTAWSYEPLVRSFLQNLFESLADDGVQWVEIRNGGNNGVVKTGDSVASPDPDYWYNLFQDEVTKFKATRKGRNFWGTRIIWTVSRGRERARIISDMKNALNFKAKYPELISGYDLVSQEDLGRSLSDLTPELLWFQQQAGARNLTIPYFFHAGETLGDGNSTDDNIISAVKFGTRRIGHGFSLFKHPTLMDIYKETNIAVEVCLISNEALRLNDNVLQHPLPALIANGIYTALSNDDPAIEGQDDAGLSYDFYEAIQGFENVGLAGLGNLAQNSVLFSNFEDQNGYKWYTDIEEGANGSGIKADHIREWNKDWERFCKWVVSEFGAKYNVTA</sequence>
<evidence type="ECO:0000256" key="9">
    <source>
        <dbReference type="ARBA" id="ARBA00047764"/>
    </source>
</evidence>
<dbReference type="EC" id="3.5.4.4" evidence="4"/>
<comment type="similarity">
    <text evidence="3">Belongs to the metallo-dependent hydrolases superfamily. Adenosine and AMP deaminases family. ADGF subfamily.</text>
</comment>
<evidence type="ECO:0000259" key="11">
    <source>
        <dbReference type="Pfam" id="PF00962"/>
    </source>
</evidence>
<dbReference type="PANTHER" id="PTHR11409">
    <property type="entry name" value="ADENOSINE DEAMINASE"/>
    <property type="match status" value="1"/>
</dbReference>